<dbReference type="PROSITE" id="PS50893">
    <property type="entry name" value="ABC_TRANSPORTER_2"/>
    <property type="match status" value="2"/>
</dbReference>
<feature type="transmembrane region" description="Helical" evidence="8">
    <location>
        <begin position="649"/>
        <end position="676"/>
    </location>
</feature>
<evidence type="ECO:0000256" key="6">
    <source>
        <dbReference type="ARBA" id="ARBA00022989"/>
    </source>
</evidence>
<dbReference type="InterPro" id="IPR027417">
    <property type="entry name" value="P-loop_NTPase"/>
</dbReference>
<keyword evidence="5" id="KW-0067">ATP-binding</keyword>
<evidence type="ECO:0000256" key="4">
    <source>
        <dbReference type="ARBA" id="ARBA00022741"/>
    </source>
</evidence>
<dbReference type="PANTHER" id="PTHR24223:SF415">
    <property type="entry name" value="FI20190P1"/>
    <property type="match status" value="1"/>
</dbReference>
<dbReference type="CDD" id="cd03244">
    <property type="entry name" value="ABCC_MRP_domain2"/>
    <property type="match status" value="1"/>
</dbReference>
<dbReference type="InterPro" id="IPR036640">
    <property type="entry name" value="ABC1_TM_sf"/>
</dbReference>
<dbReference type="EMBL" id="JAPWTJ010000303">
    <property type="protein sequence ID" value="KAJ8979913.1"/>
    <property type="molecule type" value="Genomic_DNA"/>
</dbReference>
<feature type="domain" description="ABC transporter" evidence="9">
    <location>
        <begin position="383"/>
        <end position="577"/>
    </location>
</feature>
<evidence type="ECO:0000256" key="1">
    <source>
        <dbReference type="ARBA" id="ARBA00004141"/>
    </source>
</evidence>
<evidence type="ECO:0000256" key="3">
    <source>
        <dbReference type="ARBA" id="ARBA00022692"/>
    </source>
</evidence>
<comment type="subcellular location">
    <subcellularLocation>
        <location evidence="1">Membrane</location>
        <topology evidence="1">Multi-pass membrane protein</topology>
    </subcellularLocation>
</comment>
<dbReference type="InterPro" id="IPR003439">
    <property type="entry name" value="ABC_transporter-like_ATP-bd"/>
</dbReference>
<feature type="transmembrane region" description="Helical" evidence="8">
    <location>
        <begin position="293"/>
        <end position="317"/>
    </location>
</feature>
<feature type="transmembrane region" description="Helical" evidence="8">
    <location>
        <begin position="842"/>
        <end position="865"/>
    </location>
</feature>
<organism evidence="11 12">
    <name type="scientific">Molorchus minor</name>
    <dbReference type="NCBI Taxonomy" id="1323400"/>
    <lineage>
        <taxon>Eukaryota</taxon>
        <taxon>Metazoa</taxon>
        <taxon>Ecdysozoa</taxon>
        <taxon>Arthropoda</taxon>
        <taxon>Hexapoda</taxon>
        <taxon>Insecta</taxon>
        <taxon>Pterygota</taxon>
        <taxon>Neoptera</taxon>
        <taxon>Endopterygota</taxon>
        <taxon>Coleoptera</taxon>
        <taxon>Polyphaga</taxon>
        <taxon>Cucujiformia</taxon>
        <taxon>Chrysomeloidea</taxon>
        <taxon>Cerambycidae</taxon>
        <taxon>Lamiinae</taxon>
        <taxon>Monochamini</taxon>
        <taxon>Molorchus</taxon>
    </lineage>
</organism>
<dbReference type="CDD" id="cd18579">
    <property type="entry name" value="ABC_6TM_ABCC_D1"/>
    <property type="match status" value="1"/>
</dbReference>
<dbReference type="CDD" id="cd03250">
    <property type="entry name" value="ABCC_MRP_domain1"/>
    <property type="match status" value="1"/>
</dbReference>
<comment type="caution">
    <text evidence="11">The sequence shown here is derived from an EMBL/GenBank/DDBJ whole genome shotgun (WGS) entry which is preliminary data.</text>
</comment>
<dbReference type="InterPro" id="IPR050173">
    <property type="entry name" value="ABC_transporter_C-like"/>
</dbReference>
<reference evidence="11" key="1">
    <citation type="journal article" date="2023" name="Insect Mol. Biol.">
        <title>Genome sequencing provides insights into the evolution of gene families encoding plant cell wall-degrading enzymes in longhorned beetles.</title>
        <authorList>
            <person name="Shin N.R."/>
            <person name="Okamura Y."/>
            <person name="Kirsch R."/>
            <person name="Pauchet Y."/>
        </authorList>
    </citation>
    <scope>NUCLEOTIDE SEQUENCE</scope>
    <source>
        <strain evidence="11">MMC_N1</strain>
    </source>
</reference>
<keyword evidence="3 8" id="KW-0812">Transmembrane</keyword>
<dbReference type="Gene3D" id="1.20.1560.10">
    <property type="entry name" value="ABC transporter type 1, transmembrane domain"/>
    <property type="match status" value="2"/>
</dbReference>
<feature type="transmembrane region" description="Helical" evidence="8">
    <location>
        <begin position="207"/>
        <end position="229"/>
    </location>
</feature>
<feature type="transmembrane region" description="Helical" evidence="8">
    <location>
        <begin position="181"/>
        <end position="201"/>
    </location>
</feature>
<keyword evidence="4" id="KW-0547">Nucleotide-binding</keyword>
<name>A0ABQ9JQN9_9CUCU</name>
<keyword evidence="6 8" id="KW-1133">Transmembrane helix</keyword>
<keyword evidence="2" id="KW-0813">Transport</keyword>
<feature type="transmembrane region" description="Helical" evidence="8">
    <location>
        <begin position="329"/>
        <end position="352"/>
    </location>
</feature>
<dbReference type="SMART" id="SM00382">
    <property type="entry name" value="AAA"/>
    <property type="match status" value="2"/>
</dbReference>
<protein>
    <recommendedName>
        <fullName evidence="13">Multidrug resistance-associated protein 4</fullName>
    </recommendedName>
</protein>
<accession>A0ABQ9JQN9</accession>
<evidence type="ECO:0000259" key="10">
    <source>
        <dbReference type="PROSITE" id="PS50929"/>
    </source>
</evidence>
<evidence type="ECO:0000256" key="2">
    <source>
        <dbReference type="ARBA" id="ARBA00022448"/>
    </source>
</evidence>
<dbReference type="Pfam" id="PF00005">
    <property type="entry name" value="ABC_tran"/>
    <property type="match status" value="2"/>
</dbReference>
<dbReference type="SUPFAM" id="SSF90123">
    <property type="entry name" value="ABC transporter transmembrane region"/>
    <property type="match status" value="2"/>
</dbReference>
<feature type="domain" description="ABC transmembrane type-1" evidence="10">
    <location>
        <begin position="787"/>
        <end position="899"/>
    </location>
</feature>
<gene>
    <name evidence="11" type="ORF">NQ317_005349</name>
</gene>
<dbReference type="PROSITE" id="PS50929">
    <property type="entry name" value="ABC_TM1F"/>
    <property type="match status" value="2"/>
</dbReference>
<dbReference type="PANTHER" id="PTHR24223">
    <property type="entry name" value="ATP-BINDING CASSETTE SUB-FAMILY C"/>
    <property type="match status" value="1"/>
</dbReference>
<sequence length="1248" mass="140574">WALRLFSKAIRNSLTLSDLYETTKSNKSENLANKLERNWKTEIEIAKLKNYKPSLLKVICKSFLWVYMGCGIMVFIYIVILRTSQPVVLALLINLFGLTADKHSYIMMYTYGSILVMVTLLSVIFNAHSYYWQCVVGMRIRIAVSSLIYRKIMRLSCLSLSKTTAGQVVNLLSNDVSRFDLVIPFLHYLWILPFQTVLVTYFIWQQVGIACLSGVVAMTIFTLPLQGYLGSLTGDLRLKVANKTDNRVKLMNEIISGIQVIKMYAWEKPFEKIIDCVRNSELKNLRTSSYLRGFYSSAMVFVERASLCITLICFVLWGNVITPDKTFSLVQFFNLLQLAMAIYYPAAITAGAETLVSIKRLQEFLLLEEKDQTYIEGHNNKEIRLENVSASWIPESTVLSDINIHISPNSLVAIVGSVGSGKSSLLKVLLGEVPPTSGKISIGGEISYASQEPCMCPEKDFEQLFDGDQTVVGERGISLSGGQRARINLARAVYRQTDIYLFDDPLSAVDTHVGKHLFKECMLKYLGGKTRILVTHQLQYLKQADLIVVLNEGKIEAQGTFQELSHSNPNFTKMLTVHESKEGTKAKEKELLPVSDNFRRISELSVASGMSTFSDITLTTGDDIPEEESNKQSGFSSLKEYFKASKSPWALFFLVGIMIISQGFCTMVDFWIVFWMQQEGIRHSADVIQNPVVEKIQVFDIHNHTVIPNYHEYNEIPKNTFLNQSISSGIFDDVRVNNIVYRILKSHVAIFSKDIGAIDDVLPKVMLEAIQNLFEECLIEKLFFHVAAKSPVYSHISSSLNGMTTIRASKAENMLKKEFDSHQDVHTSTWHILLTCNTAFSLWLDIVCVAFVACVIYSFIIIYTVSTVDSSLVGLAISQSLILTGMLQFGMRQTAEAATQFTSVQRVAEYTTIQPEGTFETPTELCPTASWPDRGLIEFRNLSLIYTGNDNPVLNKLNFTVQSGEKVSNTIVKSLSQRQMKSCAPGQGRDKKKNHCLRNQLTESHNRFTAPFWPTIGIVGRTGAGKSSLIAALFRLAPLKGSILIDSVDTQELGLTDLRKKIAIIPQEPVLFSGTLRDNLDPFNEFDDEKLWKTLEEVELKNIVKNLDSEVSDCGGHFSLGQRQLLCLARALLRENKILVLDEATANVDHRQVTTDAFIQETIRRKFKDRTVLTIAHRLNTIMDSDKVLVMDAGSVVEFDHPHNLLQLPEGHFHKLVLQTESAMYLQLKDVALEAFMQKENEILNTRL</sequence>
<dbReference type="Proteomes" id="UP001162164">
    <property type="component" value="Unassembled WGS sequence"/>
</dbReference>
<dbReference type="InterPro" id="IPR017871">
    <property type="entry name" value="ABC_transporter-like_CS"/>
</dbReference>
<feature type="non-terminal residue" evidence="11">
    <location>
        <position position="1"/>
    </location>
</feature>
<dbReference type="InterPro" id="IPR011527">
    <property type="entry name" value="ABC1_TM_dom"/>
</dbReference>
<evidence type="ECO:0000256" key="8">
    <source>
        <dbReference type="SAM" id="Phobius"/>
    </source>
</evidence>
<evidence type="ECO:0000256" key="5">
    <source>
        <dbReference type="ARBA" id="ARBA00022840"/>
    </source>
</evidence>
<proteinExistence type="predicted"/>
<feature type="transmembrane region" description="Helical" evidence="8">
    <location>
        <begin position="64"/>
        <end position="93"/>
    </location>
</feature>
<evidence type="ECO:0000259" key="9">
    <source>
        <dbReference type="PROSITE" id="PS50893"/>
    </source>
</evidence>
<evidence type="ECO:0008006" key="13">
    <source>
        <dbReference type="Google" id="ProtNLM"/>
    </source>
</evidence>
<dbReference type="InterPro" id="IPR044746">
    <property type="entry name" value="ABCC_6TM_D1"/>
</dbReference>
<keyword evidence="7 8" id="KW-0472">Membrane</keyword>
<keyword evidence="12" id="KW-1185">Reference proteome</keyword>
<dbReference type="Gene3D" id="3.40.50.300">
    <property type="entry name" value="P-loop containing nucleotide triphosphate hydrolases"/>
    <property type="match status" value="3"/>
</dbReference>
<dbReference type="InterPro" id="IPR003593">
    <property type="entry name" value="AAA+_ATPase"/>
</dbReference>
<feature type="transmembrane region" description="Helical" evidence="8">
    <location>
        <begin position="872"/>
        <end position="891"/>
    </location>
</feature>
<evidence type="ECO:0000313" key="11">
    <source>
        <dbReference type="EMBL" id="KAJ8979913.1"/>
    </source>
</evidence>
<dbReference type="SUPFAM" id="SSF52540">
    <property type="entry name" value="P-loop containing nucleoside triphosphate hydrolases"/>
    <property type="match status" value="2"/>
</dbReference>
<evidence type="ECO:0000256" key="7">
    <source>
        <dbReference type="ARBA" id="ARBA00023136"/>
    </source>
</evidence>
<dbReference type="PROSITE" id="PS00211">
    <property type="entry name" value="ABC_TRANSPORTER_1"/>
    <property type="match status" value="2"/>
</dbReference>
<feature type="domain" description="ABC transporter" evidence="9">
    <location>
        <begin position="937"/>
        <end position="1218"/>
    </location>
</feature>
<evidence type="ECO:0000313" key="12">
    <source>
        <dbReference type="Proteomes" id="UP001162164"/>
    </source>
</evidence>
<feature type="transmembrane region" description="Helical" evidence="8">
    <location>
        <begin position="105"/>
        <end position="124"/>
    </location>
</feature>
<feature type="domain" description="ABC transmembrane type-1" evidence="10">
    <location>
        <begin position="78"/>
        <end position="340"/>
    </location>
</feature>
<dbReference type="Pfam" id="PF00664">
    <property type="entry name" value="ABC_membrane"/>
    <property type="match status" value="1"/>
</dbReference>